<evidence type="ECO:0000256" key="1">
    <source>
        <dbReference type="SAM" id="MobiDB-lite"/>
    </source>
</evidence>
<gene>
    <name evidence="2" type="ORF">B0A54_11199</name>
</gene>
<protein>
    <recommendedName>
        <fullName evidence="4">Pentapeptide repeat-containing protein</fullName>
    </recommendedName>
</protein>
<name>A0A4U0UN78_9PEZI</name>
<dbReference type="Proteomes" id="UP000310066">
    <property type="component" value="Unassembled WGS sequence"/>
</dbReference>
<evidence type="ECO:0000313" key="2">
    <source>
        <dbReference type="EMBL" id="TKA37214.1"/>
    </source>
</evidence>
<dbReference type="SUPFAM" id="SSF141571">
    <property type="entry name" value="Pentapeptide repeat-like"/>
    <property type="match status" value="1"/>
</dbReference>
<sequence length="442" mass="47109">MDAKKEDSGVEGGLVEGGIAEHGSGKDVLAEGGLVEGGPGKGAVHNDHNFGMKWKGKGKARATEPAIEYYDIHFKLTSGFEEKNTVGFYKNVKFNGCVLEDASFQYCTFVNVTFDNCNFEKTLFANVYLKDVQFTECNFNGNTWMYDRLESRKIGPGNLSELFPTKSKSGSGVPSECLDAGFLQMQLALTDGSYVQLDETLAKQLQDEENSKPQALSKVPDLKIESGVASGGHDRQTWTKGISRGGPAIGERAHLGYDAGIVTGFDENGYPLVENPYFPSETSIERALAATASISSASTSTPQHHPPQRQLIRAHNAAETAAPAPPPAPIPAAPQPPRARVPHFKLACEERREREAAEAADVAAFLQSTARMQSAAEVARIAAWNAGTVAAQAQCAARLRDRAGGDVGRVVPLLAGEGVVVAGEDVVAARKAAGKGDGWESE</sequence>
<feature type="region of interest" description="Disordered" evidence="1">
    <location>
        <begin position="317"/>
        <end position="339"/>
    </location>
</feature>
<feature type="region of interest" description="Disordered" evidence="1">
    <location>
        <begin position="1"/>
        <end position="25"/>
    </location>
</feature>
<dbReference type="Pfam" id="PF13599">
    <property type="entry name" value="Pentapeptide_4"/>
    <property type="match status" value="1"/>
</dbReference>
<comment type="caution">
    <text evidence="2">The sequence shown here is derived from an EMBL/GenBank/DDBJ whole genome shotgun (WGS) entry which is preliminary data.</text>
</comment>
<accession>A0A4U0UN78</accession>
<dbReference type="EMBL" id="NAJP01000053">
    <property type="protein sequence ID" value="TKA37214.1"/>
    <property type="molecule type" value="Genomic_DNA"/>
</dbReference>
<dbReference type="STRING" id="329885.A0A4U0UN78"/>
<dbReference type="OrthoDB" id="3903954at2759"/>
<organism evidence="2 3">
    <name type="scientific">Friedmanniomyces endolithicus</name>
    <dbReference type="NCBI Taxonomy" id="329885"/>
    <lineage>
        <taxon>Eukaryota</taxon>
        <taxon>Fungi</taxon>
        <taxon>Dikarya</taxon>
        <taxon>Ascomycota</taxon>
        <taxon>Pezizomycotina</taxon>
        <taxon>Dothideomycetes</taxon>
        <taxon>Dothideomycetidae</taxon>
        <taxon>Mycosphaerellales</taxon>
        <taxon>Teratosphaeriaceae</taxon>
        <taxon>Friedmanniomyces</taxon>
    </lineage>
</organism>
<dbReference type="InterPro" id="IPR001646">
    <property type="entry name" value="5peptide_repeat"/>
</dbReference>
<dbReference type="Gene3D" id="2.160.20.80">
    <property type="entry name" value="E3 ubiquitin-protein ligase SopA"/>
    <property type="match status" value="1"/>
</dbReference>
<feature type="compositionally biased region" description="Pro residues" evidence="1">
    <location>
        <begin position="323"/>
        <end position="339"/>
    </location>
</feature>
<reference evidence="2 3" key="1">
    <citation type="submission" date="2017-03" db="EMBL/GenBank/DDBJ databases">
        <title>Genomes of endolithic fungi from Antarctica.</title>
        <authorList>
            <person name="Coleine C."/>
            <person name="Masonjones S."/>
            <person name="Stajich J.E."/>
        </authorList>
    </citation>
    <scope>NUCLEOTIDE SEQUENCE [LARGE SCALE GENOMIC DNA]</scope>
    <source>
        <strain evidence="2 3">CCFEE 5311</strain>
    </source>
</reference>
<dbReference type="AlphaFoldDB" id="A0A4U0UN78"/>
<evidence type="ECO:0000313" key="3">
    <source>
        <dbReference type="Proteomes" id="UP000310066"/>
    </source>
</evidence>
<proteinExistence type="predicted"/>
<evidence type="ECO:0008006" key="4">
    <source>
        <dbReference type="Google" id="ProtNLM"/>
    </source>
</evidence>